<reference evidence="2" key="1">
    <citation type="submission" date="2014-09" db="EMBL/GenBank/DDBJ databases">
        <authorList>
            <person name="Magalhaes I.L.F."/>
            <person name="Oliveira U."/>
            <person name="Santos F.R."/>
            <person name="Vidigal T.H.D.A."/>
            <person name="Brescovit A.D."/>
            <person name="Santos A.J."/>
        </authorList>
    </citation>
    <scope>NUCLEOTIDE SEQUENCE</scope>
    <source>
        <tissue evidence="2">Shoot tissue taken approximately 20 cm above the soil surface</tissue>
    </source>
</reference>
<sequence length="70" mass="8408">MNGHQVRNQTYYIYNIRLPFYMYDRFVDKCNCIFITPIHLVLISTASTIYYCRISKQQRNFTCSSCLSLH</sequence>
<feature type="transmembrane region" description="Helical" evidence="1">
    <location>
        <begin position="33"/>
        <end position="52"/>
    </location>
</feature>
<dbReference type="EMBL" id="GBRH01223918">
    <property type="protein sequence ID" value="JAD73977.1"/>
    <property type="molecule type" value="Transcribed_RNA"/>
</dbReference>
<evidence type="ECO:0000256" key="1">
    <source>
        <dbReference type="SAM" id="Phobius"/>
    </source>
</evidence>
<keyword evidence="1" id="KW-1133">Transmembrane helix</keyword>
<dbReference type="AlphaFoldDB" id="A0A0A9CR64"/>
<keyword evidence="1" id="KW-0472">Membrane</keyword>
<accession>A0A0A9CR64</accession>
<organism evidence="2">
    <name type="scientific">Arundo donax</name>
    <name type="common">Giant reed</name>
    <name type="synonym">Donax arundinaceus</name>
    <dbReference type="NCBI Taxonomy" id="35708"/>
    <lineage>
        <taxon>Eukaryota</taxon>
        <taxon>Viridiplantae</taxon>
        <taxon>Streptophyta</taxon>
        <taxon>Embryophyta</taxon>
        <taxon>Tracheophyta</taxon>
        <taxon>Spermatophyta</taxon>
        <taxon>Magnoliopsida</taxon>
        <taxon>Liliopsida</taxon>
        <taxon>Poales</taxon>
        <taxon>Poaceae</taxon>
        <taxon>PACMAD clade</taxon>
        <taxon>Arundinoideae</taxon>
        <taxon>Arundineae</taxon>
        <taxon>Arundo</taxon>
    </lineage>
</organism>
<name>A0A0A9CR64_ARUDO</name>
<protein>
    <submittedName>
        <fullName evidence="2">Uncharacterized protein</fullName>
    </submittedName>
</protein>
<evidence type="ECO:0000313" key="2">
    <source>
        <dbReference type="EMBL" id="JAD73977.1"/>
    </source>
</evidence>
<proteinExistence type="predicted"/>
<reference evidence="2" key="2">
    <citation type="journal article" date="2015" name="Data Brief">
        <title>Shoot transcriptome of the giant reed, Arundo donax.</title>
        <authorList>
            <person name="Barrero R.A."/>
            <person name="Guerrero F.D."/>
            <person name="Moolhuijzen P."/>
            <person name="Goolsby J.A."/>
            <person name="Tidwell J."/>
            <person name="Bellgard S.E."/>
            <person name="Bellgard M.I."/>
        </authorList>
    </citation>
    <scope>NUCLEOTIDE SEQUENCE</scope>
    <source>
        <tissue evidence="2">Shoot tissue taken approximately 20 cm above the soil surface</tissue>
    </source>
</reference>
<keyword evidence="1" id="KW-0812">Transmembrane</keyword>